<reference evidence="4" key="1">
    <citation type="submission" date="2021-01" db="EMBL/GenBank/DDBJ databases">
        <authorList>
            <person name="Corre E."/>
            <person name="Pelletier E."/>
            <person name="Niang G."/>
            <person name="Scheremetjew M."/>
            <person name="Finn R."/>
            <person name="Kale V."/>
            <person name="Holt S."/>
            <person name="Cochrane G."/>
            <person name="Meng A."/>
            <person name="Brown T."/>
            <person name="Cohen L."/>
        </authorList>
    </citation>
    <scope>NUCLEOTIDE SEQUENCE</scope>
    <source>
        <strain evidence="4">SAG 11-49</strain>
    </source>
</reference>
<keyword evidence="1" id="KW-0677">Repeat</keyword>
<sequence length="596" mass="63976">MTSLRAVEQAHALAAGICRRMLGYLHQCEAPLQQRERFNRRPSSFPLQQVVDAVLHDEVLDEATTAFLIKSLSTADPQLALATYEWLHKKQSPLATSQAVVDAALVTAASTNFKPETALSIYARRQEAGLPLTLQAANMALLACSHSGQADKALEILGSVQQAGLVPNEFSVTMVLQAANFKRRGLYQVAAQAVRAMPVSLADAPDVADTLIGVFEAAMSKAASVQDAEAIFEELRSLGLADATRSYNSMLRVCARKGEWKVARSYFDQMAAQDVPADTATFNALIKACLKGGALREALDIYEWMVSGREVHSVLPADTETFNTLIKACHQAGLLEKALEIVTWLMATSASTGVEWDQTTLSELIATVEIAQIWDQKVVSTTWESKKGGPAAMAGLDGSFSKLDPHAAAQAAGNEGMVPLAVFPGHLRPAPHEPLRFQYLDHVQQLDEESLLASVKLGQSSWASALTRSAHGFSPKGPPSLVVPAPPPIFASEPPTQAWSSPKLPKIAPTRSPVVLSRAPSFRNLSVENTHSRYLTLPTTPNNGQSPRLLHTEGSRQTVPSDLASPKRRVPVTVAVPALEPAGSTASIITSSVLAR</sequence>
<evidence type="ECO:0000256" key="1">
    <source>
        <dbReference type="ARBA" id="ARBA00022737"/>
    </source>
</evidence>
<dbReference type="NCBIfam" id="TIGR00756">
    <property type="entry name" value="PPR"/>
    <property type="match status" value="1"/>
</dbReference>
<dbReference type="EMBL" id="HBFB01014299">
    <property type="protein sequence ID" value="CAD8677571.1"/>
    <property type="molecule type" value="Transcribed_RNA"/>
</dbReference>
<feature type="compositionally biased region" description="Polar residues" evidence="3">
    <location>
        <begin position="533"/>
        <end position="546"/>
    </location>
</feature>
<dbReference type="AlphaFoldDB" id="A0A7S0RI94"/>
<dbReference type="Pfam" id="PF01535">
    <property type="entry name" value="PPR"/>
    <property type="match status" value="1"/>
</dbReference>
<name>A0A7S0RI94_9CHLO</name>
<organism evidence="4">
    <name type="scientific">Chlamydomonas leiostraca</name>
    <dbReference type="NCBI Taxonomy" id="1034604"/>
    <lineage>
        <taxon>Eukaryota</taxon>
        <taxon>Viridiplantae</taxon>
        <taxon>Chlorophyta</taxon>
        <taxon>core chlorophytes</taxon>
        <taxon>Chlorophyceae</taxon>
        <taxon>CS clade</taxon>
        <taxon>Chlamydomonadales</taxon>
        <taxon>Chlamydomonadaceae</taxon>
        <taxon>Chlamydomonas</taxon>
    </lineage>
</organism>
<feature type="region of interest" description="Disordered" evidence="3">
    <location>
        <begin position="473"/>
        <end position="505"/>
    </location>
</feature>
<protein>
    <recommendedName>
        <fullName evidence="5">Pentacotripeptide-repeat region of PRORP domain-containing protein</fullName>
    </recommendedName>
</protein>
<dbReference type="InterPro" id="IPR011990">
    <property type="entry name" value="TPR-like_helical_dom_sf"/>
</dbReference>
<dbReference type="Gene3D" id="1.25.40.10">
    <property type="entry name" value="Tetratricopeptide repeat domain"/>
    <property type="match status" value="2"/>
</dbReference>
<dbReference type="PANTHER" id="PTHR47936">
    <property type="entry name" value="PPR_LONG DOMAIN-CONTAINING PROTEIN"/>
    <property type="match status" value="1"/>
</dbReference>
<dbReference type="PROSITE" id="PS51375">
    <property type="entry name" value="PPR"/>
    <property type="match status" value="3"/>
</dbReference>
<dbReference type="InterPro" id="IPR002885">
    <property type="entry name" value="PPR_rpt"/>
</dbReference>
<feature type="repeat" description="PPR" evidence="2">
    <location>
        <begin position="318"/>
        <end position="352"/>
    </location>
</feature>
<evidence type="ECO:0000256" key="2">
    <source>
        <dbReference type="PROSITE-ProRule" id="PRU00708"/>
    </source>
</evidence>
<feature type="repeat" description="PPR" evidence="2">
    <location>
        <begin position="278"/>
        <end position="308"/>
    </location>
</feature>
<evidence type="ECO:0008006" key="5">
    <source>
        <dbReference type="Google" id="ProtNLM"/>
    </source>
</evidence>
<gene>
    <name evidence="4" type="ORF">CLEI1391_LOCUS8055</name>
</gene>
<proteinExistence type="predicted"/>
<evidence type="ECO:0000313" key="4">
    <source>
        <dbReference type="EMBL" id="CAD8677571.1"/>
    </source>
</evidence>
<feature type="region of interest" description="Disordered" evidence="3">
    <location>
        <begin position="533"/>
        <end position="566"/>
    </location>
</feature>
<accession>A0A7S0RI94</accession>
<dbReference type="PANTHER" id="PTHR47936:SF1">
    <property type="entry name" value="PENTATRICOPEPTIDE REPEAT-CONTAINING PROTEIN GUN1, CHLOROPLASTIC"/>
    <property type="match status" value="1"/>
</dbReference>
<feature type="repeat" description="PPR" evidence="2">
    <location>
        <begin position="243"/>
        <end position="277"/>
    </location>
</feature>
<evidence type="ECO:0000256" key="3">
    <source>
        <dbReference type="SAM" id="MobiDB-lite"/>
    </source>
</evidence>
<dbReference type="Pfam" id="PF13041">
    <property type="entry name" value="PPR_2"/>
    <property type="match status" value="1"/>
</dbReference>